<gene>
    <name evidence="1" type="ORF">NBH21_12705</name>
</gene>
<evidence type="ECO:0000313" key="2">
    <source>
        <dbReference type="Proteomes" id="UP001155380"/>
    </source>
</evidence>
<sequence>MRETINLYIDLEEGKLADLEVVARASIAFAEAVKEIAYIVDPSLSIRLEIESGTEGSLSINSVIKTIKDTVVDKVTAKVIIYLILGWFAKETASTVWAMIVEDAIKSEPQLSDQDAEKVAKKVQELLDAKVGERKAAEVVKQLEKDKAVKGVGVGVVKGARPHVVVPRDKFSDFYKEKQIEEVAKERTTRERMTLTIISPVLQENHNKWRFLSRHGMISADVADEAFVASLVRGEIMVPMKGGIMILAEVDNKEKFVDGVWVVQGRTITHVVSIDTGGTQTDLFPKD</sequence>
<dbReference type="RefSeq" id="WP_250913355.1">
    <property type="nucleotide sequence ID" value="NZ_JAMXLX010000003.1"/>
</dbReference>
<proteinExistence type="predicted"/>
<reference evidence="1" key="1">
    <citation type="submission" date="2022-06" db="EMBL/GenBank/DDBJ databases">
        <authorList>
            <person name="Sun Q."/>
        </authorList>
    </citation>
    <scope>NUCLEOTIDE SEQUENCE</scope>
    <source>
        <strain evidence="1">S101</strain>
    </source>
</reference>
<name>A0AAJ1F785_9HYPH</name>
<protein>
    <submittedName>
        <fullName evidence="1">Uncharacterized protein</fullName>
    </submittedName>
</protein>
<evidence type="ECO:0000313" key="1">
    <source>
        <dbReference type="EMBL" id="MCO5957637.1"/>
    </source>
</evidence>
<dbReference type="EMBL" id="JAMXLX010000003">
    <property type="protein sequence ID" value="MCO5957637.1"/>
    <property type="molecule type" value="Genomic_DNA"/>
</dbReference>
<organism evidence="1 2">
    <name type="scientific">Ciceribacter sichuanensis</name>
    <dbReference type="NCBI Taxonomy" id="2949647"/>
    <lineage>
        <taxon>Bacteria</taxon>
        <taxon>Pseudomonadati</taxon>
        <taxon>Pseudomonadota</taxon>
        <taxon>Alphaproteobacteria</taxon>
        <taxon>Hyphomicrobiales</taxon>
        <taxon>Rhizobiaceae</taxon>
        <taxon>Ciceribacter</taxon>
    </lineage>
</organism>
<comment type="caution">
    <text evidence="1">The sequence shown here is derived from an EMBL/GenBank/DDBJ whole genome shotgun (WGS) entry which is preliminary data.</text>
</comment>
<dbReference type="AlphaFoldDB" id="A0AAJ1F785"/>
<dbReference type="Proteomes" id="UP001155380">
    <property type="component" value="Unassembled WGS sequence"/>
</dbReference>
<accession>A0AAJ1F785</accession>